<keyword evidence="3 5" id="KW-0288">FMN</keyword>
<dbReference type="CDD" id="cd02146">
    <property type="entry name" value="NfsA-like"/>
    <property type="match status" value="1"/>
</dbReference>
<dbReference type="SUPFAM" id="SSF55469">
    <property type="entry name" value="FMN-dependent nitroreductase-like"/>
    <property type="match status" value="1"/>
</dbReference>
<protein>
    <submittedName>
        <fullName evidence="7">FMN reductase [NAD(P)H]</fullName>
        <ecNumber evidence="7">1.5.1.39</ecNumber>
    </submittedName>
</protein>
<dbReference type="InterPro" id="IPR016446">
    <property type="entry name" value="Flavin_OxRdtase_Frp"/>
</dbReference>
<name>A0ABT9ZRU5_9BACI</name>
<evidence type="ECO:0000313" key="8">
    <source>
        <dbReference type="Proteomes" id="UP001230005"/>
    </source>
</evidence>
<keyword evidence="4 5" id="KW-0560">Oxidoreductase</keyword>
<evidence type="ECO:0000256" key="1">
    <source>
        <dbReference type="ARBA" id="ARBA00008366"/>
    </source>
</evidence>
<dbReference type="PIRSF" id="PIRSF005426">
    <property type="entry name" value="Frp"/>
    <property type="match status" value="1"/>
</dbReference>
<evidence type="ECO:0000259" key="6">
    <source>
        <dbReference type="Pfam" id="PF00881"/>
    </source>
</evidence>
<reference evidence="7 8" key="1">
    <citation type="submission" date="2023-07" db="EMBL/GenBank/DDBJ databases">
        <title>Genomic Encyclopedia of Type Strains, Phase IV (KMG-IV): sequencing the most valuable type-strain genomes for metagenomic binning, comparative biology and taxonomic classification.</title>
        <authorList>
            <person name="Goeker M."/>
        </authorList>
    </citation>
    <scope>NUCLEOTIDE SEQUENCE [LARGE SCALE GENOMIC DNA]</scope>
    <source>
        <strain evidence="7 8">DSM 9768</strain>
    </source>
</reference>
<dbReference type="PANTHER" id="PTHR43425:SF2">
    <property type="entry name" value="OXYGEN-INSENSITIVE NADPH NITROREDUCTASE"/>
    <property type="match status" value="1"/>
</dbReference>
<evidence type="ECO:0000256" key="5">
    <source>
        <dbReference type="PIRNR" id="PIRNR005426"/>
    </source>
</evidence>
<dbReference type="Gene3D" id="3.40.109.10">
    <property type="entry name" value="NADH Oxidase"/>
    <property type="match status" value="1"/>
</dbReference>
<dbReference type="InterPro" id="IPR000415">
    <property type="entry name" value="Nitroreductase-like"/>
</dbReference>
<dbReference type="InterPro" id="IPR029479">
    <property type="entry name" value="Nitroreductase"/>
</dbReference>
<evidence type="ECO:0000313" key="7">
    <source>
        <dbReference type="EMBL" id="MDQ0253952.1"/>
    </source>
</evidence>
<evidence type="ECO:0000256" key="2">
    <source>
        <dbReference type="ARBA" id="ARBA00022630"/>
    </source>
</evidence>
<comment type="similarity">
    <text evidence="1 5">Belongs to the flavin oxidoreductase frp family.</text>
</comment>
<dbReference type="Pfam" id="PF00881">
    <property type="entry name" value="Nitroreductase"/>
    <property type="match status" value="1"/>
</dbReference>
<dbReference type="RefSeq" id="WP_307323235.1">
    <property type="nucleotide sequence ID" value="NZ_JAUSUG010000004.1"/>
</dbReference>
<keyword evidence="2 5" id="KW-0285">Flavoprotein</keyword>
<keyword evidence="5" id="KW-0521">NADP</keyword>
<comment type="caution">
    <text evidence="7">The sequence shown here is derived from an EMBL/GenBank/DDBJ whole genome shotgun (WGS) entry which is preliminary data.</text>
</comment>
<gene>
    <name evidence="7" type="ORF">J2S74_001325</name>
</gene>
<organism evidence="7 8">
    <name type="scientific">Evansella vedderi</name>
    <dbReference type="NCBI Taxonomy" id="38282"/>
    <lineage>
        <taxon>Bacteria</taxon>
        <taxon>Bacillati</taxon>
        <taxon>Bacillota</taxon>
        <taxon>Bacilli</taxon>
        <taxon>Bacillales</taxon>
        <taxon>Bacillaceae</taxon>
        <taxon>Evansella</taxon>
    </lineage>
</organism>
<evidence type="ECO:0000256" key="4">
    <source>
        <dbReference type="ARBA" id="ARBA00023002"/>
    </source>
</evidence>
<dbReference type="PANTHER" id="PTHR43425">
    <property type="entry name" value="OXYGEN-INSENSITIVE NADPH NITROREDUCTASE"/>
    <property type="match status" value="1"/>
</dbReference>
<sequence>MNEVINLLQNHRSFREYKADPVTDEQLETIVTSAMAAANWINGQQVTVIEVQDKPKKAKLAKLVGNQAYVDEAPVFLVFCIDYYRAKLAAEKNNTTIKVTDSVEALLTGATDVGIALGNAIAAAESMGLGTVPIGGIRKNPLDVIKLLDLPEYVFPISGLVVGHPKNDSATKPRLPLEAVYHKEQYHKENLEYLINQYDETMENYIRERTNGAQSRNWSSGVANFYSNAYKGFLDVSSALKKQGFHND</sequence>
<feature type="domain" description="Nitroreductase" evidence="6">
    <location>
        <begin position="9"/>
        <end position="164"/>
    </location>
</feature>
<dbReference type="EMBL" id="JAUSUG010000004">
    <property type="protein sequence ID" value="MDQ0253952.1"/>
    <property type="molecule type" value="Genomic_DNA"/>
</dbReference>
<dbReference type="EC" id="1.5.1.39" evidence="7"/>
<evidence type="ECO:0000256" key="3">
    <source>
        <dbReference type="ARBA" id="ARBA00022643"/>
    </source>
</evidence>
<keyword evidence="8" id="KW-1185">Reference proteome</keyword>
<proteinExistence type="inferred from homology"/>
<dbReference type="Proteomes" id="UP001230005">
    <property type="component" value="Unassembled WGS sequence"/>
</dbReference>
<accession>A0ABT9ZRU5</accession>
<dbReference type="GO" id="GO:0008752">
    <property type="term" value="F:FMN reductase [NAD(P)H] activity"/>
    <property type="evidence" value="ECO:0007669"/>
    <property type="project" value="UniProtKB-EC"/>
</dbReference>